<dbReference type="SUPFAM" id="SSF55724">
    <property type="entry name" value="Mog1p/PsbP-like"/>
    <property type="match status" value="1"/>
</dbReference>
<protein>
    <submittedName>
        <fullName evidence="4">Uncharacterized protein</fullName>
    </submittedName>
</protein>
<dbReference type="Proteomes" id="UP000626109">
    <property type="component" value="Unassembled WGS sequence"/>
</dbReference>
<dbReference type="AlphaFoldDB" id="A0A813K5E9"/>
<organism evidence="4 5">
    <name type="scientific">Polarella glacialis</name>
    <name type="common">Dinoflagellate</name>
    <dbReference type="NCBI Taxonomy" id="89957"/>
    <lineage>
        <taxon>Eukaryota</taxon>
        <taxon>Sar</taxon>
        <taxon>Alveolata</taxon>
        <taxon>Dinophyceae</taxon>
        <taxon>Suessiales</taxon>
        <taxon>Suessiaceae</taxon>
        <taxon>Polarella</taxon>
    </lineage>
</organism>
<reference evidence="4" key="1">
    <citation type="submission" date="2021-02" db="EMBL/GenBank/DDBJ databases">
        <authorList>
            <person name="Dougan E. K."/>
            <person name="Rhodes N."/>
            <person name="Thang M."/>
            <person name="Chan C."/>
        </authorList>
    </citation>
    <scope>NUCLEOTIDE SEQUENCE</scope>
</reference>
<gene>
    <name evidence="4" type="ORF">PGLA2088_LOCUS28836</name>
</gene>
<evidence type="ECO:0000256" key="1">
    <source>
        <dbReference type="ARBA" id="ARBA00010307"/>
    </source>
</evidence>
<dbReference type="GO" id="GO:0006606">
    <property type="term" value="P:protein import into nucleus"/>
    <property type="evidence" value="ECO:0007669"/>
    <property type="project" value="TreeGrafter"/>
</dbReference>
<keyword evidence="3" id="KW-0653">Protein transport</keyword>
<sequence>ALEAEVLSSRALAVEEVPQMPAAALCLGGLGEQTVAKFKEAVRNRVRIQMVVVRLPEQETDILITLNDPVSIDPESSSSIAPVLHEGAEVAFARLVRSFRVVDWGLFGAS</sequence>
<dbReference type="InterPro" id="IPR016123">
    <property type="entry name" value="Mog1/PsbP_a/b/a-sand"/>
</dbReference>
<dbReference type="InterPro" id="IPR007681">
    <property type="entry name" value="Mog1"/>
</dbReference>
<dbReference type="Pfam" id="PF04603">
    <property type="entry name" value="Mog1"/>
    <property type="match status" value="1"/>
</dbReference>
<name>A0A813K5E9_POLGL</name>
<dbReference type="GO" id="GO:0005085">
    <property type="term" value="F:guanyl-nucleotide exchange factor activity"/>
    <property type="evidence" value="ECO:0007669"/>
    <property type="project" value="TreeGrafter"/>
</dbReference>
<keyword evidence="2" id="KW-0813">Transport</keyword>
<evidence type="ECO:0000256" key="3">
    <source>
        <dbReference type="ARBA" id="ARBA00022927"/>
    </source>
</evidence>
<comment type="similarity">
    <text evidence="1">Belongs to the MOG1 family.</text>
</comment>
<accession>A0A813K5E9</accession>
<dbReference type="PANTHER" id="PTHR15837:SF0">
    <property type="entry name" value="RAN GUANINE NUCLEOTIDE RELEASE FACTOR"/>
    <property type="match status" value="1"/>
</dbReference>
<evidence type="ECO:0000313" key="4">
    <source>
        <dbReference type="EMBL" id="CAE8694399.1"/>
    </source>
</evidence>
<dbReference type="GO" id="GO:0005634">
    <property type="term" value="C:nucleus"/>
    <property type="evidence" value="ECO:0007669"/>
    <property type="project" value="TreeGrafter"/>
</dbReference>
<comment type="caution">
    <text evidence="4">The sequence shown here is derived from an EMBL/GenBank/DDBJ whole genome shotgun (WGS) entry which is preliminary data.</text>
</comment>
<evidence type="ECO:0000256" key="2">
    <source>
        <dbReference type="ARBA" id="ARBA00022448"/>
    </source>
</evidence>
<dbReference type="EMBL" id="CAJNNW010028041">
    <property type="protein sequence ID" value="CAE8694399.1"/>
    <property type="molecule type" value="Genomic_DNA"/>
</dbReference>
<dbReference type="PANTHER" id="PTHR15837">
    <property type="entry name" value="RAN GUANINE NUCLEOTIDE RELEASE FACTOR"/>
    <property type="match status" value="1"/>
</dbReference>
<dbReference type="GO" id="GO:0031267">
    <property type="term" value="F:small GTPase binding"/>
    <property type="evidence" value="ECO:0007669"/>
    <property type="project" value="TreeGrafter"/>
</dbReference>
<dbReference type="Gene3D" id="3.40.1000.10">
    <property type="entry name" value="Mog1/PsbP, alpha/beta/alpha sandwich"/>
    <property type="match status" value="1"/>
</dbReference>
<evidence type="ECO:0000313" key="5">
    <source>
        <dbReference type="Proteomes" id="UP000626109"/>
    </source>
</evidence>
<proteinExistence type="inferred from homology"/>
<feature type="non-terminal residue" evidence="4">
    <location>
        <position position="110"/>
    </location>
</feature>